<protein>
    <submittedName>
        <fullName evidence="2">Uncharacterized protein</fullName>
    </submittedName>
</protein>
<dbReference type="InterPro" id="IPR011989">
    <property type="entry name" value="ARM-like"/>
</dbReference>
<dbReference type="InterPro" id="IPR040144">
    <property type="entry name" value="RAP1GDS1"/>
</dbReference>
<dbReference type="SUPFAM" id="SSF48371">
    <property type="entry name" value="ARM repeat"/>
    <property type="match status" value="1"/>
</dbReference>
<proteinExistence type="predicted"/>
<gene>
    <name evidence="2" type="ORF">PgNI_11971</name>
</gene>
<evidence type="ECO:0000313" key="1">
    <source>
        <dbReference type="Proteomes" id="UP000515153"/>
    </source>
</evidence>
<dbReference type="GeneID" id="41966834"/>
<dbReference type="KEGG" id="pgri:PgNI_11971"/>
<reference evidence="2" key="2">
    <citation type="submission" date="2019-10" db="EMBL/GenBank/DDBJ databases">
        <authorList>
            <consortium name="NCBI Genome Project"/>
        </authorList>
    </citation>
    <scope>NUCLEOTIDE SEQUENCE</scope>
    <source>
        <strain evidence="2">NI907</strain>
    </source>
</reference>
<dbReference type="InterPro" id="IPR016024">
    <property type="entry name" value="ARM-type_fold"/>
</dbReference>
<dbReference type="AlphaFoldDB" id="A0A6P8AQM2"/>
<dbReference type="Gene3D" id="1.25.10.10">
    <property type="entry name" value="Leucine-rich Repeat Variant"/>
    <property type="match status" value="2"/>
</dbReference>
<evidence type="ECO:0000313" key="2">
    <source>
        <dbReference type="RefSeq" id="XP_030977184.1"/>
    </source>
</evidence>
<reference evidence="2" key="1">
    <citation type="journal article" date="2019" name="Mol. Biol. Evol.">
        <title>Blast fungal genomes show frequent chromosomal changes, gene gains and losses, and effector gene turnover.</title>
        <authorList>
            <person name="Gomez Luciano L.B."/>
            <person name="Jason Tsai I."/>
            <person name="Chuma I."/>
            <person name="Tosa Y."/>
            <person name="Chen Y.H."/>
            <person name="Li J.Y."/>
            <person name="Li M.Y."/>
            <person name="Jade Lu M.Y."/>
            <person name="Nakayashiki H."/>
            <person name="Li W.H."/>
        </authorList>
    </citation>
    <scope>NUCLEOTIDE SEQUENCE</scope>
    <source>
        <strain evidence="2">NI907</strain>
    </source>
</reference>
<dbReference type="GO" id="GO:0005085">
    <property type="term" value="F:guanyl-nucleotide exchange factor activity"/>
    <property type="evidence" value="ECO:0007669"/>
    <property type="project" value="InterPro"/>
</dbReference>
<keyword evidence="1" id="KW-1185">Reference proteome</keyword>
<accession>A0A6P8AQM2</accession>
<sequence length="755" mass="81544">MALCCSNWFASQCKQVPIMAAEDITSLLEYMNRTSLLEYTNSTKLGGDSDDNLPQDGKISQDVKTQRTQGLRTVLARAQELRQPESLDDLLAITQKLATGSRDASWRLPIGDSGILDFCLDLLAEPETNQSLKIQALRLVGNSCADTDENRARVVDGAYFLPIIKLLIEDELVPFVIPSLHNICIEYEPAYSKAAEAGLSKALAEWLQSQRVAKAPHLVGIAAKTIGLLASTEHEKASKDTFIPITLLKCASSPPSWPAANASLDIEDFVSLVSTATAYLTPDRIVMASTSSSDSLAIYKGLETACTRFSFADADEDDLDDANHLINMRKALVGIVADLSSQPNWTESFSTSSDGNPTKWLADHGITTDWLSRHHSPLQEAACLTFGNLACDDAKTSWLVQTLGIHKPLISLLANEYPYTPGPDDAAPGAVLHSAIGLLKNLAIPLGNRPVLGEHLLSTVSRVTGDTEETSATGVLPFLWAHKDTQPQTQLATISLCRLLLTGTPSNARLFCEPLPANTTSDENTPQQPRTQLHALIQVFTTAPTEPTKTEASRAALALCRVLHGSGGPESTILTSPAWQDPTTGPLANFLARHDGIHNLLAFLLTQTRFPALRSEAWFVLALMTRHGSDGASLVARTLTSSDEALAALERAVSLGQGQAAEEAARKTEEDKKKQVATVDGIEGLGLEPKQADPRRAAQMAKIDRENVLVLLVQLLKTQAALEVLSEEHKTKLQQLMQTGGEMVLGEREQPTANA</sequence>
<organism evidence="1 2">
    <name type="scientific">Pyricularia grisea</name>
    <name type="common">Crabgrass-specific blast fungus</name>
    <name type="synonym">Magnaporthe grisea</name>
    <dbReference type="NCBI Taxonomy" id="148305"/>
    <lineage>
        <taxon>Eukaryota</taxon>
        <taxon>Fungi</taxon>
        <taxon>Dikarya</taxon>
        <taxon>Ascomycota</taxon>
        <taxon>Pezizomycotina</taxon>
        <taxon>Sordariomycetes</taxon>
        <taxon>Sordariomycetidae</taxon>
        <taxon>Magnaporthales</taxon>
        <taxon>Pyriculariaceae</taxon>
        <taxon>Pyricularia</taxon>
    </lineage>
</organism>
<name>A0A6P8AQM2_PYRGI</name>
<dbReference type="RefSeq" id="XP_030977184.1">
    <property type="nucleotide sequence ID" value="XM_031131929.1"/>
</dbReference>
<dbReference type="Proteomes" id="UP000515153">
    <property type="component" value="Unplaced"/>
</dbReference>
<dbReference type="PANTHER" id="PTHR10957">
    <property type="entry name" value="RAP1 GTPASE-GDP DISSOCIATION STIMULATOR 1"/>
    <property type="match status" value="1"/>
</dbReference>
<reference evidence="2" key="3">
    <citation type="submission" date="2025-08" db="UniProtKB">
        <authorList>
            <consortium name="RefSeq"/>
        </authorList>
    </citation>
    <scope>IDENTIFICATION</scope>
    <source>
        <strain evidence="2">NI907</strain>
    </source>
</reference>